<evidence type="ECO:0000256" key="6">
    <source>
        <dbReference type="ARBA" id="ARBA00023274"/>
    </source>
</evidence>
<accession>A0A8T0HWI2</accession>
<evidence type="ECO:0000313" key="9">
    <source>
        <dbReference type="Proteomes" id="UP000822688"/>
    </source>
</evidence>
<dbReference type="AlphaFoldDB" id="A0A8T0HWI2"/>
<dbReference type="SUPFAM" id="SSF52540">
    <property type="entry name" value="P-loop containing nucleoside triphosphate hydrolases"/>
    <property type="match status" value="1"/>
</dbReference>
<dbReference type="EMBL" id="CM026426">
    <property type="protein sequence ID" value="KAG0574778.1"/>
    <property type="molecule type" value="Genomic_DNA"/>
</dbReference>
<sequence>MGCRGRQTVKLLREVAATTPLFRSSLRQTGCAAGVADVGNVGRNFYQVGERQGDGILDKRGPGIVTRLGYVTGVGSFADLGVRRFAAVASVGERDLGVGEGEELVQVEEAGAIEDGQVENELAMFTSASSLVDVTGDDVMKYITFSEEDQLKYFGEGLPRGIAKEFEVTKANSLLIRPKVLHLCNFLERHVTGKDAFNLPAEGANPTKAKKHILLDGPEGSGKSVAMAMLVQWARARGWLVFYIPSGRGWTHGSLYYRNEETGLVETPVTAQMALEGFLKSHSELLDTLPCNIADPVPLGEGAGVPRVRGPQEFTLPEGATLKQLVEKGLSMSHAGVGTVVRLRKELSLVKDVPVLIAIDDFNSWFVFTEYGVKAKKPIHAHQLEMVRAFRPMTGSKEMMVTAFSHSNAVGKLPVHLPDVPKGVRFEFPRYSPVEASTALQYYHSREVTVQEPGDADVIRLYYLTGGNGKEIRNLSRFL</sequence>
<keyword evidence="3" id="KW-0809">Transit peptide</keyword>
<dbReference type="GO" id="GO:0005763">
    <property type="term" value="C:mitochondrial small ribosomal subunit"/>
    <property type="evidence" value="ECO:0007669"/>
    <property type="project" value="TreeGrafter"/>
</dbReference>
<dbReference type="InterPro" id="IPR027417">
    <property type="entry name" value="P-loop_NTPase"/>
</dbReference>
<comment type="similarity">
    <text evidence="2">Belongs to the mitochondrion-specific ribosomal protein mS29 family.</text>
</comment>
<keyword evidence="5" id="KW-0496">Mitochondrion</keyword>
<comment type="subcellular location">
    <subcellularLocation>
        <location evidence="1">Mitochondrion</location>
    </subcellularLocation>
</comment>
<keyword evidence="9" id="KW-1185">Reference proteome</keyword>
<name>A0A8T0HWI2_CERPU</name>
<protein>
    <recommendedName>
        <fullName evidence="7">Small ribosomal subunit protein mS29</fullName>
    </recommendedName>
</protein>
<evidence type="ECO:0000256" key="1">
    <source>
        <dbReference type="ARBA" id="ARBA00004173"/>
    </source>
</evidence>
<dbReference type="PANTHER" id="PTHR12810">
    <property type="entry name" value="MITOCHONDRIAL 28S RIBOSOMAL PROTEIN S29"/>
    <property type="match status" value="1"/>
</dbReference>
<keyword evidence="4" id="KW-0689">Ribosomal protein</keyword>
<keyword evidence="6" id="KW-0687">Ribonucleoprotein</keyword>
<evidence type="ECO:0000256" key="2">
    <source>
        <dbReference type="ARBA" id="ARBA00009863"/>
    </source>
</evidence>
<reference evidence="8" key="1">
    <citation type="submission" date="2020-06" db="EMBL/GenBank/DDBJ databases">
        <title>WGS assembly of Ceratodon purpureus strain R40.</title>
        <authorList>
            <person name="Carey S.B."/>
            <person name="Jenkins J."/>
            <person name="Shu S."/>
            <person name="Lovell J.T."/>
            <person name="Sreedasyam A."/>
            <person name="Maumus F."/>
            <person name="Tiley G.P."/>
            <person name="Fernandez-Pozo N."/>
            <person name="Barry K."/>
            <person name="Chen C."/>
            <person name="Wang M."/>
            <person name="Lipzen A."/>
            <person name="Daum C."/>
            <person name="Saski C.A."/>
            <person name="Payton A.C."/>
            <person name="Mcbreen J.C."/>
            <person name="Conrad R.E."/>
            <person name="Kollar L.M."/>
            <person name="Olsson S."/>
            <person name="Huttunen S."/>
            <person name="Landis J.B."/>
            <person name="Wickett N.J."/>
            <person name="Johnson M.G."/>
            <person name="Rensing S.A."/>
            <person name="Grimwood J."/>
            <person name="Schmutz J."/>
            <person name="Mcdaniel S.F."/>
        </authorList>
    </citation>
    <scope>NUCLEOTIDE SEQUENCE</scope>
    <source>
        <strain evidence="8">R40</strain>
    </source>
</reference>
<organism evidence="8 9">
    <name type="scientific">Ceratodon purpureus</name>
    <name type="common">Fire moss</name>
    <name type="synonym">Dicranum purpureum</name>
    <dbReference type="NCBI Taxonomy" id="3225"/>
    <lineage>
        <taxon>Eukaryota</taxon>
        <taxon>Viridiplantae</taxon>
        <taxon>Streptophyta</taxon>
        <taxon>Embryophyta</taxon>
        <taxon>Bryophyta</taxon>
        <taxon>Bryophytina</taxon>
        <taxon>Bryopsida</taxon>
        <taxon>Dicranidae</taxon>
        <taxon>Pseudoditrichales</taxon>
        <taxon>Ditrichaceae</taxon>
        <taxon>Ceratodon</taxon>
    </lineage>
</organism>
<proteinExistence type="inferred from homology"/>
<comment type="caution">
    <text evidence="8">The sequence shown here is derived from an EMBL/GenBank/DDBJ whole genome shotgun (WGS) entry which is preliminary data.</text>
</comment>
<evidence type="ECO:0000256" key="4">
    <source>
        <dbReference type="ARBA" id="ARBA00022980"/>
    </source>
</evidence>
<dbReference type="GO" id="GO:0003735">
    <property type="term" value="F:structural constituent of ribosome"/>
    <property type="evidence" value="ECO:0007669"/>
    <property type="project" value="TreeGrafter"/>
</dbReference>
<dbReference type="Proteomes" id="UP000822688">
    <property type="component" value="Chromosome V"/>
</dbReference>
<gene>
    <name evidence="8" type="ORF">KC19_VG290400</name>
</gene>
<evidence type="ECO:0000256" key="5">
    <source>
        <dbReference type="ARBA" id="ARBA00023128"/>
    </source>
</evidence>
<dbReference type="Pfam" id="PF10236">
    <property type="entry name" value="DAP3"/>
    <property type="match status" value="1"/>
</dbReference>
<evidence type="ECO:0000313" key="8">
    <source>
        <dbReference type="EMBL" id="KAG0574778.1"/>
    </source>
</evidence>
<dbReference type="InterPro" id="IPR019368">
    <property type="entry name" value="Ribosomal_mS29"/>
</dbReference>
<dbReference type="PANTHER" id="PTHR12810:SF0">
    <property type="entry name" value="SMALL RIBOSOMAL SUBUNIT PROTEIN MS29"/>
    <property type="match status" value="1"/>
</dbReference>
<evidence type="ECO:0000256" key="3">
    <source>
        <dbReference type="ARBA" id="ARBA00022946"/>
    </source>
</evidence>
<evidence type="ECO:0000256" key="7">
    <source>
        <dbReference type="ARBA" id="ARBA00035140"/>
    </source>
</evidence>